<keyword evidence="1" id="KW-0472">Membrane</keyword>
<dbReference type="Proteomes" id="UP000191518">
    <property type="component" value="Unassembled WGS sequence"/>
</dbReference>
<sequence>MDSLTSCSIRGFGIPVGLYIVLSYQVSFLITGVVDFAFVLTSDLTDDISLF</sequence>
<comment type="caution">
    <text evidence="2">The sequence shown here is derived from an EMBL/GenBank/DDBJ whole genome shotgun (WGS) entry which is preliminary data.</text>
</comment>
<name>A0A1V6SAN4_9EURO</name>
<organism evidence="2 3">
    <name type="scientific">Penicillium vulpinum</name>
    <dbReference type="NCBI Taxonomy" id="29845"/>
    <lineage>
        <taxon>Eukaryota</taxon>
        <taxon>Fungi</taxon>
        <taxon>Dikarya</taxon>
        <taxon>Ascomycota</taxon>
        <taxon>Pezizomycotina</taxon>
        <taxon>Eurotiomycetes</taxon>
        <taxon>Eurotiomycetidae</taxon>
        <taxon>Eurotiales</taxon>
        <taxon>Aspergillaceae</taxon>
        <taxon>Penicillium</taxon>
    </lineage>
</organism>
<protein>
    <submittedName>
        <fullName evidence="2">Uncharacterized protein</fullName>
    </submittedName>
</protein>
<evidence type="ECO:0000313" key="3">
    <source>
        <dbReference type="Proteomes" id="UP000191518"/>
    </source>
</evidence>
<keyword evidence="1" id="KW-0812">Transmembrane</keyword>
<evidence type="ECO:0000256" key="1">
    <source>
        <dbReference type="SAM" id="Phobius"/>
    </source>
</evidence>
<feature type="transmembrane region" description="Helical" evidence="1">
    <location>
        <begin position="12"/>
        <end position="40"/>
    </location>
</feature>
<gene>
    <name evidence="2" type="ORF">PENVUL_c003G06035</name>
</gene>
<keyword evidence="3" id="KW-1185">Reference proteome</keyword>
<proteinExistence type="predicted"/>
<dbReference type="AlphaFoldDB" id="A0A1V6SAN4"/>
<evidence type="ECO:0000313" key="2">
    <source>
        <dbReference type="EMBL" id="OQE10799.1"/>
    </source>
</evidence>
<accession>A0A1V6SAN4</accession>
<keyword evidence="1" id="KW-1133">Transmembrane helix</keyword>
<dbReference type="EMBL" id="MDYP01000003">
    <property type="protein sequence ID" value="OQE10799.1"/>
    <property type="molecule type" value="Genomic_DNA"/>
</dbReference>
<reference evidence="3" key="1">
    <citation type="journal article" date="2017" name="Nat. Microbiol.">
        <title>Global analysis of biosynthetic gene clusters reveals vast potential of secondary metabolite production in Penicillium species.</title>
        <authorList>
            <person name="Nielsen J.C."/>
            <person name="Grijseels S."/>
            <person name="Prigent S."/>
            <person name="Ji B."/>
            <person name="Dainat J."/>
            <person name="Nielsen K.F."/>
            <person name="Frisvad J.C."/>
            <person name="Workman M."/>
            <person name="Nielsen J."/>
        </authorList>
    </citation>
    <scope>NUCLEOTIDE SEQUENCE [LARGE SCALE GENOMIC DNA]</scope>
    <source>
        <strain evidence="3">IBT 29486</strain>
    </source>
</reference>